<dbReference type="STRING" id="686796.SAMN04488104_10782"/>
<reference evidence="11" key="1">
    <citation type="submission" date="2016-10" db="EMBL/GenBank/DDBJ databases">
        <authorList>
            <person name="Varghese N."/>
            <person name="Submissions S."/>
        </authorList>
    </citation>
    <scope>NUCLEOTIDE SEQUENCE [LARGE SCALE GENOMIC DNA]</scope>
    <source>
        <strain evidence="11">DSM 23095</strain>
    </source>
</reference>
<keyword evidence="3 7" id="KW-1134">Transmembrane beta strand</keyword>
<dbReference type="AlphaFoldDB" id="A0A1G6Y306"/>
<dbReference type="Proteomes" id="UP000199060">
    <property type="component" value="Unassembled WGS sequence"/>
</dbReference>
<dbReference type="PROSITE" id="PS52016">
    <property type="entry name" value="TONB_DEPENDENT_REC_3"/>
    <property type="match status" value="1"/>
</dbReference>
<evidence type="ECO:0000256" key="3">
    <source>
        <dbReference type="ARBA" id="ARBA00022452"/>
    </source>
</evidence>
<dbReference type="OrthoDB" id="9768177at2"/>
<dbReference type="InterPro" id="IPR008969">
    <property type="entry name" value="CarboxyPept-like_regulatory"/>
</dbReference>
<feature type="chain" id="PRO_5011511895" evidence="8">
    <location>
        <begin position="21"/>
        <end position="1064"/>
    </location>
</feature>
<evidence type="ECO:0000313" key="10">
    <source>
        <dbReference type="EMBL" id="SDD84661.1"/>
    </source>
</evidence>
<evidence type="ECO:0000256" key="4">
    <source>
        <dbReference type="ARBA" id="ARBA00022692"/>
    </source>
</evidence>
<keyword evidence="5 7" id="KW-0472">Membrane</keyword>
<dbReference type="RefSeq" id="WP_087941389.1">
    <property type="nucleotide sequence ID" value="NZ_FNAC01000078.1"/>
</dbReference>
<evidence type="ECO:0000256" key="5">
    <source>
        <dbReference type="ARBA" id="ARBA00023136"/>
    </source>
</evidence>
<gene>
    <name evidence="10" type="ORF">SAMN04488104_10782</name>
</gene>
<dbReference type="InterPro" id="IPR036942">
    <property type="entry name" value="Beta-barrel_TonB_sf"/>
</dbReference>
<keyword evidence="11" id="KW-1185">Reference proteome</keyword>
<dbReference type="InterPro" id="IPR037066">
    <property type="entry name" value="Plug_dom_sf"/>
</dbReference>
<keyword evidence="4 7" id="KW-0812">Transmembrane</keyword>
<sequence length="1064" mass="119198">MNKKLLLFAWLTVWSGMLWAQSSSLLQGKITSSEDGTPLPGALITLDTDRHIAIADEEGNFALEAPAGDYRLKVTYLGMKPYEMEISMPYDKDLLISLESDQRSLQEVTVMSTGYQDLPAERVTGSFVSLDQKLVSRRVSTNLIDRLEDVTPGLIFNRGPSVGNNQLSIRGRSTLFANTEPLIIVDNFPYDGPLESINPNDVESISVLKVAAAASIWGARAGNGVIVINTRSGRKSTAPRVSLNSNVNLVQSPDLFYVPQMNMGDFVDIERQLFESNFYRGSELNPNRAALSPAVETLISLRDGMITAAEANSRLEGFKNADLRTDLQNYFYRPRVNQQHSLSVAGGGESSTYQFAIGFDKNLQSVVGNDDDRWTIQAKNSWDLIENRLSWNVGAYLSKAQSKTRTQVPQNSPYASLADEAGNPLPIFTNLSRRYVESVEGEAGLLDWFNIPLNEIGMLDYTNERLDGRFQTGLNLKVIEGLTADISYQYWTNRNRNRERNPAQSYFVRNLVNRYTQVDENGGLQRAIPNGDILDFSESYAYSHTLRGMLRYQKNWKGIHRLSILAGTEVRDLKSESNATRYYGYNDALGTSAVVDYLTRFPAYFNPASQQTIDPGTSHSGLTDRFISYYSNAGYTYRNKLDLTLSIRKDQSNFFGVNANQRGVPLWSTGLGWTLSEELFMSFLAGAYVKWKASYGYSGNLDKSLSGRMTASYFNQPSSRFLPNIPGAQINNPPNPDLRWERVGIWNTGFDFESASGKYSGSLEIYRKRGTDLIGEYEVDPASGFFSITGNYAETRTDGLDLILGANWLNGSLGWKTDLFYSKVKDQVTRIDVTQTAGGLLNSFYQATPIPVEGNPLFSVYSYDWGGLNPDTGDPIGVLDGEPSENYLSIVSTATPESLIFHGSARPTDFGAIRNTFTWRGLSLSVNVSYRFGYYYRRRSVDYFSLLRGQIGHGDYENRWQQPGDEIQTQVPSLPPNANVLRNLFYTNSAILVERGDHIRLQDIRLAYNFTRAESPWLPFESMELYGYANNLGIIWKASKDKLDPDFQTSAPLRSMALGLRINF</sequence>
<dbReference type="SUPFAM" id="SSF49464">
    <property type="entry name" value="Carboxypeptidase regulatory domain-like"/>
    <property type="match status" value="1"/>
</dbReference>
<evidence type="ECO:0000256" key="1">
    <source>
        <dbReference type="ARBA" id="ARBA00004571"/>
    </source>
</evidence>
<feature type="signal peptide" evidence="8">
    <location>
        <begin position="1"/>
        <end position="20"/>
    </location>
</feature>
<organism evidence="10 11">
    <name type="scientific">Algoriphagus faecimaris</name>
    <dbReference type="NCBI Taxonomy" id="686796"/>
    <lineage>
        <taxon>Bacteria</taxon>
        <taxon>Pseudomonadati</taxon>
        <taxon>Bacteroidota</taxon>
        <taxon>Cytophagia</taxon>
        <taxon>Cytophagales</taxon>
        <taxon>Cyclobacteriaceae</taxon>
        <taxon>Algoriphagus</taxon>
    </lineage>
</organism>
<evidence type="ECO:0000313" key="11">
    <source>
        <dbReference type="Proteomes" id="UP000199060"/>
    </source>
</evidence>
<keyword evidence="6 7" id="KW-0998">Cell outer membrane</keyword>
<dbReference type="Gene3D" id="2.40.170.20">
    <property type="entry name" value="TonB-dependent receptor, beta-barrel domain"/>
    <property type="match status" value="1"/>
</dbReference>
<protein>
    <submittedName>
        <fullName evidence="10">TonB-linked outer membrane protein, SusC/RagA family</fullName>
    </submittedName>
</protein>
<keyword evidence="2 7" id="KW-0813">Transport</keyword>
<evidence type="ECO:0000259" key="9">
    <source>
        <dbReference type="Pfam" id="PF07715"/>
    </source>
</evidence>
<evidence type="ECO:0000256" key="7">
    <source>
        <dbReference type="PROSITE-ProRule" id="PRU01360"/>
    </source>
</evidence>
<name>A0A1G6Y306_9BACT</name>
<keyword evidence="8" id="KW-0732">Signal</keyword>
<dbReference type="Pfam" id="PF13715">
    <property type="entry name" value="CarbopepD_reg_2"/>
    <property type="match status" value="1"/>
</dbReference>
<dbReference type="InterPro" id="IPR023996">
    <property type="entry name" value="TonB-dep_OMP_SusC/RagA"/>
</dbReference>
<dbReference type="InterPro" id="IPR012910">
    <property type="entry name" value="Plug_dom"/>
</dbReference>
<dbReference type="NCBIfam" id="TIGR04056">
    <property type="entry name" value="OMP_RagA_SusC"/>
    <property type="match status" value="1"/>
</dbReference>
<dbReference type="InterPro" id="IPR039426">
    <property type="entry name" value="TonB-dep_rcpt-like"/>
</dbReference>
<dbReference type="GO" id="GO:0009279">
    <property type="term" value="C:cell outer membrane"/>
    <property type="evidence" value="ECO:0007669"/>
    <property type="project" value="UniProtKB-SubCell"/>
</dbReference>
<evidence type="ECO:0000256" key="6">
    <source>
        <dbReference type="ARBA" id="ARBA00023237"/>
    </source>
</evidence>
<comment type="subcellular location">
    <subcellularLocation>
        <location evidence="1 7">Cell outer membrane</location>
        <topology evidence="1 7">Multi-pass membrane protein</topology>
    </subcellularLocation>
</comment>
<dbReference type="Gene3D" id="2.170.130.10">
    <property type="entry name" value="TonB-dependent receptor, plug domain"/>
    <property type="match status" value="1"/>
</dbReference>
<dbReference type="SUPFAM" id="SSF56935">
    <property type="entry name" value="Porins"/>
    <property type="match status" value="1"/>
</dbReference>
<dbReference type="Pfam" id="PF07715">
    <property type="entry name" value="Plug"/>
    <property type="match status" value="1"/>
</dbReference>
<comment type="similarity">
    <text evidence="7">Belongs to the TonB-dependent receptor family.</text>
</comment>
<accession>A0A1G6Y306</accession>
<feature type="domain" description="TonB-dependent receptor plug" evidence="9">
    <location>
        <begin position="121"/>
        <end position="225"/>
    </location>
</feature>
<proteinExistence type="inferred from homology"/>
<evidence type="ECO:0000256" key="2">
    <source>
        <dbReference type="ARBA" id="ARBA00022448"/>
    </source>
</evidence>
<evidence type="ECO:0000256" key="8">
    <source>
        <dbReference type="SAM" id="SignalP"/>
    </source>
</evidence>
<dbReference type="Gene3D" id="2.60.40.1120">
    <property type="entry name" value="Carboxypeptidase-like, regulatory domain"/>
    <property type="match status" value="1"/>
</dbReference>
<dbReference type="EMBL" id="FNAC01000078">
    <property type="protein sequence ID" value="SDD84661.1"/>
    <property type="molecule type" value="Genomic_DNA"/>
</dbReference>